<sequence length="102" mass="11850">MIEIKKEQLPALMEQETFILYLYTPFCGTCQLAKRMLEVVDETLPDVSFYKADLNYLPGFAEEWEVESVPCLLVFKNGQLKTKQYAFQSVEFLYHLIVKDGA</sequence>
<dbReference type="Proteomes" id="UP000434639">
    <property type="component" value="Unassembled WGS sequence"/>
</dbReference>
<dbReference type="InterPro" id="IPR036249">
    <property type="entry name" value="Thioredoxin-like_sf"/>
</dbReference>
<accession>A0A7X2V4Y2</accession>
<proteinExistence type="predicted"/>
<dbReference type="OrthoDB" id="5784238at2"/>
<keyword evidence="3" id="KW-1185">Reference proteome</keyword>
<evidence type="ECO:0000313" key="3">
    <source>
        <dbReference type="Proteomes" id="UP000434639"/>
    </source>
</evidence>
<dbReference type="Pfam" id="PF00085">
    <property type="entry name" value="Thioredoxin"/>
    <property type="match status" value="1"/>
</dbReference>
<dbReference type="Gene3D" id="3.40.30.10">
    <property type="entry name" value="Glutaredoxin"/>
    <property type="match status" value="1"/>
</dbReference>
<gene>
    <name evidence="2" type="ORF">GKZ89_10810</name>
</gene>
<name>A0A7X2V4Y2_9BACI</name>
<comment type="caution">
    <text evidence="2">The sequence shown here is derived from an EMBL/GenBank/DDBJ whole genome shotgun (WGS) entry which is preliminary data.</text>
</comment>
<evidence type="ECO:0000259" key="1">
    <source>
        <dbReference type="Pfam" id="PF00085"/>
    </source>
</evidence>
<protein>
    <submittedName>
        <fullName evidence="2">Thiol reductase thioredoxin</fullName>
    </submittedName>
</protein>
<reference evidence="2 3" key="1">
    <citation type="journal article" date="2017" name="Int. J. Syst. Evol. Microbiol.">
        <title>Bacillus mangrovi sp. nov., isolated from a sediment sample from a mangrove forest.</title>
        <authorList>
            <person name="Gupta V."/>
            <person name="Singh P.K."/>
            <person name="Korpole S."/>
            <person name="Tanuku N.R.S."/>
            <person name="Pinnaka A.K."/>
        </authorList>
    </citation>
    <scope>NUCLEOTIDE SEQUENCE [LARGE SCALE GENOMIC DNA]</scope>
    <source>
        <strain evidence="2 3">KCTC 33872</strain>
    </source>
</reference>
<dbReference type="EMBL" id="WMIB01000009">
    <property type="protein sequence ID" value="MTH53895.1"/>
    <property type="molecule type" value="Genomic_DNA"/>
</dbReference>
<evidence type="ECO:0000313" key="2">
    <source>
        <dbReference type="EMBL" id="MTH53895.1"/>
    </source>
</evidence>
<dbReference type="CDD" id="cd02947">
    <property type="entry name" value="TRX_family"/>
    <property type="match status" value="1"/>
</dbReference>
<dbReference type="InterPro" id="IPR013766">
    <property type="entry name" value="Thioredoxin_domain"/>
</dbReference>
<organism evidence="2 3">
    <name type="scientific">Metabacillus mangrovi</name>
    <dbReference type="NCBI Taxonomy" id="1491830"/>
    <lineage>
        <taxon>Bacteria</taxon>
        <taxon>Bacillati</taxon>
        <taxon>Bacillota</taxon>
        <taxon>Bacilli</taxon>
        <taxon>Bacillales</taxon>
        <taxon>Bacillaceae</taxon>
        <taxon>Metabacillus</taxon>
    </lineage>
</organism>
<dbReference type="SUPFAM" id="SSF52833">
    <property type="entry name" value="Thioredoxin-like"/>
    <property type="match status" value="1"/>
</dbReference>
<dbReference type="RefSeq" id="WP_155112416.1">
    <property type="nucleotide sequence ID" value="NZ_WMIB01000009.1"/>
</dbReference>
<dbReference type="AlphaFoldDB" id="A0A7X2V4Y2"/>
<feature type="domain" description="Thioredoxin" evidence="1">
    <location>
        <begin position="14"/>
        <end position="85"/>
    </location>
</feature>